<dbReference type="Gene3D" id="3.20.20.140">
    <property type="entry name" value="Metal-dependent hydrolases"/>
    <property type="match status" value="1"/>
</dbReference>
<evidence type="ECO:0000259" key="2">
    <source>
        <dbReference type="Pfam" id="PF04909"/>
    </source>
</evidence>
<dbReference type="GO" id="GO:0016787">
    <property type="term" value="F:hydrolase activity"/>
    <property type="evidence" value="ECO:0007669"/>
    <property type="project" value="UniProtKB-KW"/>
</dbReference>
<dbReference type="InterPro" id="IPR052350">
    <property type="entry name" value="Metallo-dep_Lactonases"/>
</dbReference>
<feature type="domain" description="Amidohydrolase-related" evidence="2">
    <location>
        <begin position="9"/>
        <end position="283"/>
    </location>
</feature>
<evidence type="ECO:0000256" key="1">
    <source>
        <dbReference type="ARBA" id="ARBA00038310"/>
    </source>
</evidence>
<dbReference type="InterPro" id="IPR006680">
    <property type="entry name" value="Amidohydro-rel"/>
</dbReference>
<dbReference type="EC" id="3.1.1.-" evidence="3"/>
<evidence type="ECO:0000313" key="3">
    <source>
        <dbReference type="EMBL" id="MET4575757.1"/>
    </source>
</evidence>
<comment type="caution">
    <text evidence="3">The sequence shown here is derived from an EMBL/GenBank/DDBJ whole genome shotgun (WGS) entry which is preliminary data.</text>
</comment>
<dbReference type="PANTHER" id="PTHR43569">
    <property type="entry name" value="AMIDOHYDROLASE"/>
    <property type="match status" value="1"/>
</dbReference>
<sequence>MSSTPHRVIDVHHHYWWLGKRSHRWPAAAGDTLHRSFTPEDFQAAMKKAGVHAALLIQSLNDYDETKEFLAIAAKVPHILGVVGWVPLGDADVTAQHLDKMEHGELLVGIRHLINFEPDLNWLLRDGVIASIGEIARRGLVFDIVPINAVQFDAVLDIAARYPHMSVVLDHLARPPVGQADSVEWSERITRAAALPNVSIKLSVGLDVLMGWTWSVEQLRPYVHTVLQAFGPARVMAASNWPVCHLAADYSTVWNGIHALCADLSAADRADVLGGNAIRIFKLRKSI</sequence>
<dbReference type="PANTHER" id="PTHR43569:SF2">
    <property type="entry name" value="AMIDOHYDROLASE-RELATED DOMAIN-CONTAINING PROTEIN"/>
    <property type="match status" value="1"/>
</dbReference>
<dbReference type="SUPFAM" id="SSF51556">
    <property type="entry name" value="Metallo-dependent hydrolases"/>
    <property type="match status" value="1"/>
</dbReference>
<accession>A0ABV2Q5B3</accession>
<dbReference type="Proteomes" id="UP001549320">
    <property type="component" value="Unassembled WGS sequence"/>
</dbReference>
<evidence type="ECO:0000313" key="4">
    <source>
        <dbReference type="Proteomes" id="UP001549320"/>
    </source>
</evidence>
<dbReference type="InterPro" id="IPR032466">
    <property type="entry name" value="Metal_Hydrolase"/>
</dbReference>
<protein>
    <submittedName>
        <fullName evidence="3">L-fuconolactonase</fullName>
        <ecNumber evidence="3">3.1.1.-</ecNumber>
    </submittedName>
</protein>
<proteinExistence type="inferred from homology"/>
<keyword evidence="3" id="KW-0378">Hydrolase</keyword>
<dbReference type="EMBL" id="JBEPSH010000002">
    <property type="protein sequence ID" value="MET4575757.1"/>
    <property type="molecule type" value="Genomic_DNA"/>
</dbReference>
<dbReference type="Pfam" id="PF04909">
    <property type="entry name" value="Amidohydro_2"/>
    <property type="match status" value="1"/>
</dbReference>
<organism evidence="3 4">
    <name type="scientific">Ottowia thiooxydans</name>
    <dbReference type="NCBI Taxonomy" id="219182"/>
    <lineage>
        <taxon>Bacteria</taxon>
        <taxon>Pseudomonadati</taxon>
        <taxon>Pseudomonadota</taxon>
        <taxon>Betaproteobacteria</taxon>
        <taxon>Burkholderiales</taxon>
        <taxon>Comamonadaceae</taxon>
        <taxon>Ottowia</taxon>
    </lineage>
</organism>
<name>A0ABV2Q5B3_9BURK</name>
<dbReference type="RefSeq" id="WP_354441420.1">
    <property type="nucleotide sequence ID" value="NZ_JBEPSH010000002.1"/>
</dbReference>
<keyword evidence="4" id="KW-1185">Reference proteome</keyword>
<reference evidence="3 4" key="1">
    <citation type="submission" date="2024-06" db="EMBL/GenBank/DDBJ databases">
        <title>Sorghum-associated microbial communities from plants grown in Nebraska, USA.</title>
        <authorList>
            <person name="Schachtman D."/>
        </authorList>
    </citation>
    <scope>NUCLEOTIDE SEQUENCE [LARGE SCALE GENOMIC DNA]</scope>
    <source>
        <strain evidence="3 4">2709</strain>
    </source>
</reference>
<gene>
    <name evidence="3" type="ORF">ABIE13_000857</name>
</gene>
<comment type="similarity">
    <text evidence="1">Belongs to the metallo-dependent hydrolases superfamily.</text>
</comment>